<gene>
    <name evidence="2" type="ORF">HPB51_012687</name>
</gene>
<feature type="compositionally biased region" description="Polar residues" evidence="1">
    <location>
        <begin position="169"/>
        <end position="180"/>
    </location>
</feature>
<reference evidence="2" key="2">
    <citation type="submission" date="2021-09" db="EMBL/GenBank/DDBJ databases">
        <authorList>
            <person name="Jia N."/>
            <person name="Wang J."/>
            <person name="Shi W."/>
            <person name="Du L."/>
            <person name="Sun Y."/>
            <person name="Zhan W."/>
            <person name="Jiang J."/>
            <person name="Wang Q."/>
            <person name="Zhang B."/>
            <person name="Ji P."/>
            <person name="Sakyi L.B."/>
            <person name="Cui X."/>
            <person name="Yuan T."/>
            <person name="Jiang B."/>
            <person name="Yang W."/>
            <person name="Lam T.T.-Y."/>
            <person name="Chang Q."/>
            <person name="Ding S."/>
            <person name="Wang X."/>
            <person name="Zhu J."/>
            <person name="Ruan X."/>
            <person name="Zhao L."/>
            <person name="Wei J."/>
            <person name="Que T."/>
            <person name="Du C."/>
            <person name="Cheng J."/>
            <person name="Dai P."/>
            <person name="Han X."/>
            <person name="Huang E."/>
            <person name="Gao Y."/>
            <person name="Liu J."/>
            <person name="Shao H."/>
            <person name="Ye R."/>
            <person name="Li L."/>
            <person name="Wei W."/>
            <person name="Wang X."/>
            <person name="Wang C."/>
            <person name="Huo Q."/>
            <person name="Li W."/>
            <person name="Guo W."/>
            <person name="Chen H."/>
            <person name="Chen S."/>
            <person name="Zhou L."/>
            <person name="Zhou L."/>
            <person name="Ni X."/>
            <person name="Tian J."/>
            <person name="Zhou Y."/>
            <person name="Sheng Y."/>
            <person name="Liu T."/>
            <person name="Pan Y."/>
            <person name="Xia L."/>
            <person name="Li J."/>
            <person name="Zhao F."/>
            <person name="Cao W."/>
        </authorList>
    </citation>
    <scope>NUCLEOTIDE SEQUENCE</scope>
    <source>
        <strain evidence="2">Rmic-2018</strain>
        <tissue evidence="2">Larvae</tissue>
    </source>
</reference>
<keyword evidence="3" id="KW-1185">Reference proteome</keyword>
<evidence type="ECO:0000313" key="3">
    <source>
        <dbReference type="Proteomes" id="UP000821866"/>
    </source>
</evidence>
<comment type="caution">
    <text evidence="2">The sequence shown here is derived from an EMBL/GenBank/DDBJ whole genome shotgun (WGS) entry which is preliminary data.</text>
</comment>
<feature type="region of interest" description="Disordered" evidence="1">
    <location>
        <begin position="123"/>
        <end position="182"/>
    </location>
</feature>
<evidence type="ECO:0000256" key="1">
    <source>
        <dbReference type="SAM" id="MobiDB-lite"/>
    </source>
</evidence>
<dbReference type="Proteomes" id="UP000821866">
    <property type="component" value="Chromosome 9"/>
</dbReference>
<dbReference type="EMBL" id="JABSTU010000011">
    <property type="protein sequence ID" value="KAH8009189.1"/>
    <property type="molecule type" value="Genomic_DNA"/>
</dbReference>
<dbReference type="AlphaFoldDB" id="A0A9J6D556"/>
<reference evidence="2" key="1">
    <citation type="journal article" date="2020" name="Cell">
        <title>Large-Scale Comparative Analyses of Tick Genomes Elucidate Their Genetic Diversity and Vector Capacities.</title>
        <authorList>
            <consortium name="Tick Genome and Microbiome Consortium (TIGMIC)"/>
            <person name="Jia N."/>
            <person name="Wang J."/>
            <person name="Shi W."/>
            <person name="Du L."/>
            <person name="Sun Y."/>
            <person name="Zhan W."/>
            <person name="Jiang J.F."/>
            <person name="Wang Q."/>
            <person name="Zhang B."/>
            <person name="Ji P."/>
            <person name="Bell-Sakyi L."/>
            <person name="Cui X.M."/>
            <person name="Yuan T.T."/>
            <person name="Jiang B.G."/>
            <person name="Yang W.F."/>
            <person name="Lam T.T."/>
            <person name="Chang Q.C."/>
            <person name="Ding S.J."/>
            <person name="Wang X.J."/>
            <person name="Zhu J.G."/>
            <person name="Ruan X.D."/>
            <person name="Zhao L."/>
            <person name="Wei J.T."/>
            <person name="Ye R.Z."/>
            <person name="Que T.C."/>
            <person name="Du C.H."/>
            <person name="Zhou Y.H."/>
            <person name="Cheng J.X."/>
            <person name="Dai P.F."/>
            <person name="Guo W.B."/>
            <person name="Han X.H."/>
            <person name="Huang E.J."/>
            <person name="Li L.F."/>
            <person name="Wei W."/>
            <person name="Gao Y.C."/>
            <person name="Liu J.Z."/>
            <person name="Shao H.Z."/>
            <person name="Wang X."/>
            <person name="Wang C.C."/>
            <person name="Yang T.C."/>
            <person name="Huo Q.B."/>
            <person name="Li W."/>
            <person name="Chen H.Y."/>
            <person name="Chen S.E."/>
            <person name="Zhou L.G."/>
            <person name="Ni X.B."/>
            <person name="Tian J.H."/>
            <person name="Sheng Y."/>
            <person name="Liu T."/>
            <person name="Pan Y.S."/>
            <person name="Xia L.Y."/>
            <person name="Li J."/>
            <person name="Zhao F."/>
            <person name="Cao W.C."/>
        </authorList>
    </citation>
    <scope>NUCLEOTIDE SEQUENCE</scope>
    <source>
        <strain evidence="2">Rmic-2018</strain>
    </source>
</reference>
<sequence>MAMYQPADSWRPHFDPPLPPFRAASIERWFVEFEAALKLNSIWLQEFMFEVFEYVYPPDLKRHRSTFQDASRITASPDHSPAGNNWPHRNLLRCALCPSSSTTSAKPAHWPGECMPVLTPVEARDTTKQSPPQDSSHTVHDSTSRRLSSACHTTPGQHNEEVRVPRINDQPTRKNGTPESTPAIYACSHSAMRSGSYDTADSTVAVIPHSVKSPVDHISHAAQPPILKTSPFIQHDHPPHVYGLEFLGSGSSTSRQDSENDSPDKQLHRRPSGEVKMLGTTE</sequence>
<proteinExistence type="predicted"/>
<protein>
    <submittedName>
        <fullName evidence="2">Uncharacterized protein</fullName>
    </submittedName>
</protein>
<organism evidence="2 3">
    <name type="scientific">Rhipicephalus microplus</name>
    <name type="common">Cattle tick</name>
    <name type="synonym">Boophilus microplus</name>
    <dbReference type="NCBI Taxonomy" id="6941"/>
    <lineage>
        <taxon>Eukaryota</taxon>
        <taxon>Metazoa</taxon>
        <taxon>Ecdysozoa</taxon>
        <taxon>Arthropoda</taxon>
        <taxon>Chelicerata</taxon>
        <taxon>Arachnida</taxon>
        <taxon>Acari</taxon>
        <taxon>Parasitiformes</taxon>
        <taxon>Ixodida</taxon>
        <taxon>Ixodoidea</taxon>
        <taxon>Ixodidae</taxon>
        <taxon>Rhipicephalinae</taxon>
        <taxon>Rhipicephalus</taxon>
        <taxon>Boophilus</taxon>
    </lineage>
</organism>
<name>A0A9J6D556_RHIMP</name>
<feature type="compositionally biased region" description="Basic and acidic residues" evidence="1">
    <location>
        <begin position="256"/>
        <end position="266"/>
    </location>
</feature>
<feature type="compositionally biased region" description="Polar residues" evidence="1">
    <location>
        <begin position="145"/>
        <end position="157"/>
    </location>
</feature>
<feature type="region of interest" description="Disordered" evidence="1">
    <location>
        <begin position="243"/>
        <end position="282"/>
    </location>
</feature>
<evidence type="ECO:0000313" key="2">
    <source>
        <dbReference type="EMBL" id="KAH8009189.1"/>
    </source>
</evidence>
<accession>A0A9J6D556</accession>